<organism evidence="4">
    <name type="scientific">marine metagenome</name>
    <dbReference type="NCBI Taxonomy" id="408172"/>
    <lineage>
        <taxon>unclassified sequences</taxon>
        <taxon>metagenomes</taxon>
        <taxon>ecological metagenomes</taxon>
    </lineage>
</organism>
<dbReference type="InterPro" id="IPR032812">
    <property type="entry name" value="SbsA_Ig"/>
</dbReference>
<dbReference type="PROSITE" id="PS51257">
    <property type="entry name" value="PROKAR_LIPOPROTEIN"/>
    <property type="match status" value="1"/>
</dbReference>
<protein>
    <recommendedName>
        <fullName evidence="3">SbsA Ig-like domain-containing protein</fullName>
    </recommendedName>
</protein>
<evidence type="ECO:0000256" key="2">
    <source>
        <dbReference type="SAM" id="MobiDB-lite"/>
    </source>
</evidence>
<reference evidence="4" key="1">
    <citation type="submission" date="2018-05" db="EMBL/GenBank/DDBJ databases">
        <authorList>
            <person name="Lanie J.A."/>
            <person name="Ng W.-L."/>
            <person name="Kazmierczak K.M."/>
            <person name="Andrzejewski T.M."/>
            <person name="Davidsen T.M."/>
            <person name="Wayne K.J."/>
            <person name="Tettelin H."/>
            <person name="Glass J.I."/>
            <person name="Rusch D."/>
            <person name="Podicherti R."/>
            <person name="Tsui H.-C.T."/>
            <person name="Winkler M.E."/>
        </authorList>
    </citation>
    <scope>NUCLEOTIDE SEQUENCE</scope>
</reference>
<evidence type="ECO:0000259" key="3">
    <source>
        <dbReference type="Pfam" id="PF13205"/>
    </source>
</evidence>
<proteinExistence type="predicted"/>
<dbReference type="EMBL" id="UINC01162923">
    <property type="protein sequence ID" value="SVD62936.1"/>
    <property type="molecule type" value="Genomic_DNA"/>
</dbReference>
<dbReference type="Pfam" id="PF13205">
    <property type="entry name" value="Big_5"/>
    <property type="match status" value="1"/>
</dbReference>
<feature type="compositionally biased region" description="Low complexity" evidence="2">
    <location>
        <begin position="216"/>
        <end position="227"/>
    </location>
</feature>
<evidence type="ECO:0000313" key="4">
    <source>
        <dbReference type="EMBL" id="SVD62936.1"/>
    </source>
</evidence>
<feature type="non-terminal residue" evidence="4">
    <location>
        <position position="270"/>
    </location>
</feature>
<accession>A0A382WVJ8</accession>
<evidence type="ECO:0000256" key="1">
    <source>
        <dbReference type="ARBA" id="ARBA00022729"/>
    </source>
</evidence>
<dbReference type="AlphaFoldDB" id="A0A382WVJ8"/>
<keyword evidence="1" id="KW-0732">Signal</keyword>
<name>A0A382WVJ8_9ZZZZ</name>
<sequence>MEKNMKKMLYVLVITFLSFTIYSCAKKSDSSSSSSTTELEGTWVVSCYASGSKYLIKTITVSGTSVVEKYEYHLDSSCATDYDTWETTYTSLAIGDEHTDDTYGSSGGTGHKFTMTVDTNTYTPLSASNVTWSNDNSWCGESDWVLNTPQSIAGKTCGGGTWWNLNIAIYGMYILDGTKLMPSYQSSTSGSYPSSVSSETSNTFCLVQSATSCADTTPPTVSSISPTDGQTGVSVSENISVTFSETMDFNSPTVNTDNTTCYGSLALSSD</sequence>
<dbReference type="Gene3D" id="2.60.40.3710">
    <property type="match status" value="1"/>
</dbReference>
<feature type="region of interest" description="Disordered" evidence="2">
    <location>
        <begin position="213"/>
        <end position="232"/>
    </location>
</feature>
<gene>
    <name evidence="4" type="ORF">METZ01_LOCUS415790</name>
</gene>
<feature type="domain" description="SbsA Ig-like" evidence="3">
    <location>
        <begin position="215"/>
        <end position="253"/>
    </location>
</feature>